<evidence type="ECO:0000256" key="1">
    <source>
        <dbReference type="SAM" id="MobiDB-lite"/>
    </source>
</evidence>
<accession>A0ABV9EBD0</accession>
<feature type="region of interest" description="Disordered" evidence="1">
    <location>
        <begin position="1"/>
        <end position="51"/>
    </location>
</feature>
<sequence>MILRPAVVTTPVVRPGGPATPGPGTTDQAEVEPSSPAPRPRVTFTPTHPDLGDLGDGRTFKNIRVGYLPAKLRWSKWSVNWGDKFATAWNKTGAEGDHSYCVEIYVYEGRSIELPDKAWNIVTDDGKAKEVTFWGRKGLIRRQFVGEDGGTGTPTLYMSLGRDRRVEIMLSPGYADEVGPPKAVESLLKKIATGLTTTN</sequence>
<feature type="compositionally biased region" description="Low complexity" evidence="1">
    <location>
        <begin position="1"/>
        <end position="26"/>
    </location>
</feature>
<protein>
    <submittedName>
        <fullName evidence="2">Uncharacterized protein</fullName>
    </submittedName>
</protein>
<organism evidence="2 3">
    <name type="scientific">Sphaerisporangium corydalis</name>
    <dbReference type="NCBI Taxonomy" id="1441875"/>
    <lineage>
        <taxon>Bacteria</taxon>
        <taxon>Bacillati</taxon>
        <taxon>Actinomycetota</taxon>
        <taxon>Actinomycetes</taxon>
        <taxon>Streptosporangiales</taxon>
        <taxon>Streptosporangiaceae</taxon>
        <taxon>Sphaerisporangium</taxon>
    </lineage>
</organism>
<evidence type="ECO:0000313" key="3">
    <source>
        <dbReference type="Proteomes" id="UP001595891"/>
    </source>
</evidence>
<gene>
    <name evidence="2" type="ORF">ACFO8L_12040</name>
</gene>
<evidence type="ECO:0000313" key="2">
    <source>
        <dbReference type="EMBL" id="MFC4586811.1"/>
    </source>
</evidence>
<name>A0ABV9EBD0_9ACTN</name>
<reference evidence="3" key="1">
    <citation type="journal article" date="2019" name="Int. J. Syst. Evol. Microbiol.">
        <title>The Global Catalogue of Microorganisms (GCM) 10K type strain sequencing project: providing services to taxonomists for standard genome sequencing and annotation.</title>
        <authorList>
            <consortium name="The Broad Institute Genomics Platform"/>
            <consortium name="The Broad Institute Genome Sequencing Center for Infectious Disease"/>
            <person name="Wu L."/>
            <person name="Ma J."/>
        </authorList>
    </citation>
    <scope>NUCLEOTIDE SEQUENCE [LARGE SCALE GENOMIC DNA]</scope>
    <source>
        <strain evidence="3">CCUG 49560</strain>
    </source>
</reference>
<dbReference type="EMBL" id="JBHSFN010000006">
    <property type="protein sequence ID" value="MFC4586811.1"/>
    <property type="molecule type" value="Genomic_DNA"/>
</dbReference>
<dbReference type="Proteomes" id="UP001595891">
    <property type="component" value="Unassembled WGS sequence"/>
</dbReference>
<keyword evidence="3" id="KW-1185">Reference proteome</keyword>
<dbReference type="RefSeq" id="WP_262842529.1">
    <property type="nucleotide sequence ID" value="NZ_JANZYP010000011.1"/>
</dbReference>
<comment type="caution">
    <text evidence="2">The sequence shown here is derived from an EMBL/GenBank/DDBJ whole genome shotgun (WGS) entry which is preliminary data.</text>
</comment>
<proteinExistence type="predicted"/>